<dbReference type="Proteomes" id="UP000593576">
    <property type="component" value="Unassembled WGS sequence"/>
</dbReference>
<reference evidence="1 2" key="1">
    <citation type="journal article" date="2019" name="Genome Biol. Evol.">
        <title>Insights into the evolution of the New World diploid cottons (Gossypium, subgenus Houzingenia) based on genome sequencing.</title>
        <authorList>
            <person name="Grover C.E."/>
            <person name="Arick M.A. 2nd"/>
            <person name="Thrash A."/>
            <person name="Conover J.L."/>
            <person name="Sanders W.S."/>
            <person name="Peterson D.G."/>
            <person name="Frelichowski J.E."/>
            <person name="Scheffler J.A."/>
            <person name="Scheffler B.E."/>
            <person name="Wendel J.F."/>
        </authorList>
    </citation>
    <scope>NUCLEOTIDE SEQUENCE [LARGE SCALE GENOMIC DNA]</scope>
    <source>
        <strain evidence="1">1</strain>
        <tissue evidence="1">Leaf</tissue>
    </source>
</reference>
<dbReference type="EMBL" id="JABFAF010000001">
    <property type="protein sequence ID" value="MBA0847914.1"/>
    <property type="molecule type" value="Genomic_DNA"/>
</dbReference>
<protein>
    <recommendedName>
        <fullName evidence="3">RNase H type-1 domain-containing protein</fullName>
    </recommendedName>
</protein>
<dbReference type="OrthoDB" id="980456at2759"/>
<proteinExistence type="predicted"/>
<gene>
    <name evidence="1" type="ORF">Goshw_025574</name>
</gene>
<sequence>MDGSVSRSKSKAAINGAMRGPSGGWLVGFRMTTGIFDIFNVKAQVVLENRKLAWDLGFRQRDGNKVVDQLDKVGEDKLDYLVILNDPPHFVRGYQLLVVVTHSLTMGASE</sequence>
<evidence type="ECO:0000313" key="2">
    <source>
        <dbReference type="Proteomes" id="UP000593576"/>
    </source>
</evidence>
<organism evidence="1 2">
    <name type="scientific">Gossypium schwendimanii</name>
    <name type="common">Cotton</name>
    <dbReference type="NCBI Taxonomy" id="34291"/>
    <lineage>
        <taxon>Eukaryota</taxon>
        <taxon>Viridiplantae</taxon>
        <taxon>Streptophyta</taxon>
        <taxon>Embryophyta</taxon>
        <taxon>Tracheophyta</taxon>
        <taxon>Spermatophyta</taxon>
        <taxon>Magnoliopsida</taxon>
        <taxon>eudicotyledons</taxon>
        <taxon>Gunneridae</taxon>
        <taxon>Pentapetalae</taxon>
        <taxon>rosids</taxon>
        <taxon>malvids</taxon>
        <taxon>Malvales</taxon>
        <taxon>Malvaceae</taxon>
        <taxon>Malvoideae</taxon>
        <taxon>Gossypium</taxon>
    </lineage>
</organism>
<accession>A0A7J9KND8</accession>
<evidence type="ECO:0000313" key="1">
    <source>
        <dbReference type="EMBL" id="MBA0847914.1"/>
    </source>
</evidence>
<name>A0A7J9KND8_GOSSC</name>
<feature type="non-terminal residue" evidence="1">
    <location>
        <position position="110"/>
    </location>
</feature>
<evidence type="ECO:0008006" key="3">
    <source>
        <dbReference type="Google" id="ProtNLM"/>
    </source>
</evidence>
<keyword evidence="2" id="KW-1185">Reference proteome</keyword>
<dbReference type="AlphaFoldDB" id="A0A7J9KND8"/>
<comment type="caution">
    <text evidence="1">The sequence shown here is derived from an EMBL/GenBank/DDBJ whole genome shotgun (WGS) entry which is preliminary data.</text>
</comment>